<reference evidence="4 5" key="1">
    <citation type="journal article" date="2004" name="J. Bacteriol.">
        <title>Complete genome sequence of the genetically tractable hydrogenotrophic methanogen Methanococcus maripaludis.</title>
        <authorList>
            <person name="Hendrickson E.L."/>
            <person name="Kaul R."/>
            <person name="Zhou Y."/>
            <person name="Bovee D."/>
            <person name="Chapman P."/>
            <person name="Chung J."/>
            <person name="Conway de Macario E."/>
            <person name="Dodsworth J.A."/>
            <person name="Gillett W."/>
            <person name="Graham D.E."/>
            <person name="Hackett M."/>
            <person name="Haydock A.K."/>
            <person name="Kang A."/>
            <person name="Land M.L."/>
            <person name="Levy R."/>
            <person name="Lie T.J."/>
            <person name="Major T.A."/>
            <person name="Moore B.C."/>
            <person name="Porat I."/>
            <person name="Palmeiri A."/>
            <person name="Rouse G."/>
            <person name="Saenphimmachak C."/>
            <person name="Soll D."/>
            <person name="Van Dien S."/>
            <person name="Wang T."/>
            <person name="Whitman W.B."/>
            <person name="Xia Q."/>
            <person name="Zhang Y."/>
            <person name="Larimer F.W."/>
            <person name="Olson M.V."/>
            <person name="Leigh J.A."/>
        </authorList>
    </citation>
    <scope>NUCLEOTIDE SEQUENCE [LARGE SCALE GENOMIC DNA]</scope>
    <source>
        <strain evidence="5">S2 / LL</strain>
    </source>
</reference>
<keyword evidence="4" id="KW-0413">Isomerase</keyword>
<accession>Q6LYA1</accession>
<dbReference type="EnsemblBacteria" id="CAF30646">
    <property type="protein sequence ID" value="CAF30646"/>
    <property type="gene ID" value="MMP1090"/>
</dbReference>
<dbReference type="Pfam" id="PF01370">
    <property type="entry name" value="Epimerase"/>
    <property type="match status" value="1"/>
</dbReference>
<evidence type="ECO:0000313" key="4">
    <source>
        <dbReference type="EMBL" id="CAF30646.1"/>
    </source>
</evidence>
<dbReference type="EC" id="5.1.3.2" evidence="4"/>
<keyword evidence="2" id="KW-1133">Transmembrane helix</keyword>
<keyword evidence="2" id="KW-0812">Transmembrane</keyword>
<keyword evidence="2" id="KW-0472">Membrane</keyword>
<dbReference type="STRING" id="267377.MMP1090"/>
<dbReference type="eggNOG" id="arCOG01369">
    <property type="taxonomic scope" value="Archaea"/>
</dbReference>
<feature type="domain" description="NAD-dependent epimerase/dehydratase" evidence="3">
    <location>
        <begin position="17"/>
        <end position="244"/>
    </location>
</feature>
<evidence type="ECO:0000313" key="5">
    <source>
        <dbReference type="Proteomes" id="UP000000590"/>
    </source>
</evidence>
<dbReference type="Gene3D" id="3.90.25.10">
    <property type="entry name" value="UDP-galactose 4-epimerase, domain 1"/>
    <property type="match status" value="1"/>
</dbReference>
<protein>
    <submittedName>
        <fullName evidence="4">UDP-glucose 4-epimerase related</fullName>
        <ecNumber evidence="4">5.1.3.2</ecNumber>
    </submittedName>
</protein>
<evidence type="ECO:0000256" key="1">
    <source>
        <dbReference type="ARBA" id="ARBA00007637"/>
    </source>
</evidence>
<dbReference type="PANTHER" id="PTHR43725">
    <property type="entry name" value="UDP-GLUCOSE 4-EPIMERASE"/>
    <property type="match status" value="1"/>
</dbReference>
<dbReference type="AlphaFoldDB" id="Q6LYA1"/>
<gene>
    <name evidence="4" type="ordered locus">MMP1090</name>
</gene>
<dbReference type="KEGG" id="mmp:MMP1090"/>
<dbReference type="HOGENOM" id="CLU_007383_1_7_2"/>
<dbReference type="EMBL" id="BX950229">
    <property type="protein sequence ID" value="CAF30646.1"/>
    <property type="molecule type" value="Genomic_DNA"/>
</dbReference>
<evidence type="ECO:0000259" key="3">
    <source>
        <dbReference type="Pfam" id="PF01370"/>
    </source>
</evidence>
<dbReference type="PANTHER" id="PTHR43725:SF53">
    <property type="entry name" value="UDP-ARABINOSE 4-EPIMERASE 1"/>
    <property type="match status" value="1"/>
</dbReference>
<name>Q6LYA1_METMP</name>
<dbReference type="Proteomes" id="UP000000590">
    <property type="component" value="Chromosome"/>
</dbReference>
<proteinExistence type="inferred from homology"/>
<dbReference type="InterPro" id="IPR036291">
    <property type="entry name" value="NAD(P)-bd_dom_sf"/>
</dbReference>
<organism evidence="5">
    <name type="scientific">Methanococcus maripaludis (strain DSM 14266 / JCM 13030 / NBRC 101832 / S2 / LL)</name>
    <dbReference type="NCBI Taxonomy" id="267377"/>
    <lineage>
        <taxon>Archaea</taxon>
        <taxon>Methanobacteriati</taxon>
        <taxon>Methanobacteriota</taxon>
        <taxon>Methanomada group</taxon>
        <taxon>Methanococci</taxon>
        <taxon>Methanococcales</taxon>
        <taxon>Methanococcaceae</taxon>
        <taxon>Methanococcus</taxon>
    </lineage>
</organism>
<dbReference type="PATRIC" id="fig|267377.15.peg.1123"/>
<feature type="transmembrane region" description="Helical" evidence="2">
    <location>
        <begin position="7"/>
        <end position="27"/>
    </location>
</feature>
<dbReference type="GO" id="GO:0003978">
    <property type="term" value="F:UDP-glucose 4-epimerase activity"/>
    <property type="evidence" value="ECO:0007669"/>
    <property type="project" value="UniProtKB-EC"/>
</dbReference>
<evidence type="ECO:0000256" key="2">
    <source>
        <dbReference type="SAM" id="Phobius"/>
    </source>
</evidence>
<sequence length="306" mass="34364">MIKKYTYYFIFGEILKILVTGGAGFIGSHIVDMLIENGHDVSILDNLSTGNEKNLNSSAKFINGDILDKNLDLTGFECVIHEAAQINVRTSVENPSLDANINILGTVNILEKMKEYGVKKIIFSSSGGAVYGEPEYLPVDEKHSLKPLSPYGLSKFCAEEYIKLYNMLYDIEYCILRYSNVYGERQDPLGEAGVISIFIDKMKKGEVPVIYGDGNQTRDFVNVKDVARANLMALNWKNEIVNIGSGKETSVNELFKIISSEIGFDKDPIYKKEREGEVYKIYIDYSKAKSLGWMPEVELDDGIKKI</sequence>
<dbReference type="InterPro" id="IPR001509">
    <property type="entry name" value="Epimerase_deHydtase"/>
</dbReference>
<dbReference type="SUPFAM" id="SSF51735">
    <property type="entry name" value="NAD(P)-binding Rossmann-fold domains"/>
    <property type="match status" value="1"/>
</dbReference>
<dbReference type="Gene3D" id="3.40.50.720">
    <property type="entry name" value="NAD(P)-binding Rossmann-like Domain"/>
    <property type="match status" value="1"/>
</dbReference>
<keyword evidence="5" id="KW-1185">Reference proteome</keyword>
<comment type="similarity">
    <text evidence="1">Belongs to the NAD(P)-dependent epimerase/dehydratase family.</text>
</comment>